<dbReference type="RefSeq" id="WP_380038485.1">
    <property type="nucleotide sequence ID" value="NZ_JBHSEH010000006.1"/>
</dbReference>
<protein>
    <submittedName>
        <fullName evidence="5">Class I SAM-dependent methyltransferase</fullName>
        <ecNumber evidence="5">2.1.1.-</ecNumber>
    </submittedName>
</protein>
<feature type="domain" description="Methyltransferase" evidence="4">
    <location>
        <begin position="46"/>
        <end position="142"/>
    </location>
</feature>
<dbReference type="EC" id="2.1.1.-" evidence="5"/>
<sequence length="268" mass="28534">MLPDEQVRRNTALFDRLAPDYDALGFLTLAARSLAAQVPVMPDDGVLEVAAGTGTVALALAQQLGPTGEVVATDLAPQMVAQGQRRAQDLGATRVRFEVADAGALPFAEARFNRVVCASGLFFVPDMAGALREWRRVLRPGGTVTFSSFGRGLLGELPGLWRDALSGAGLRPASPPLGRIPSPEAARALLLEAGFEQAEARLLNLHYPLLSPEARWADIELGLEGAPLHGRGAGEVTRWKEAHLAQLRAAFTWPLTVPVPLIVASGQR</sequence>
<keyword evidence="3" id="KW-0949">S-adenosyl-L-methionine</keyword>
<evidence type="ECO:0000256" key="3">
    <source>
        <dbReference type="ARBA" id="ARBA00022691"/>
    </source>
</evidence>
<dbReference type="PANTHER" id="PTHR43591">
    <property type="entry name" value="METHYLTRANSFERASE"/>
    <property type="match status" value="1"/>
</dbReference>
<evidence type="ECO:0000256" key="1">
    <source>
        <dbReference type="ARBA" id="ARBA00022603"/>
    </source>
</evidence>
<dbReference type="InterPro" id="IPR004033">
    <property type="entry name" value="UbiE/COQ5_MeTrFase"/>
</dbReference>
<name>A0ABV8XN48_9DEIO</name>
<evidence type="ECO:0000313" key="5">
    <source>
        <dbReference type="EMBL" id="MFC4426236.1"/>
    </source>
</evidence>
<dbReference type="PROSITE" id="PS51608">
    <property type="entry name" value="SAM_MT_UBIE"/>
    <property type="match status" value="1"/>
</dbReference>
<reference evidence="6" key="1">
    <citation type="journal article" date="2019" name="Int. J. Syst. Evol. Microbiol.">
        <title>The Global Catalogue of Microorganisms (GCM) 10K type strain sequencing project: providing services to taxonomists for standard genome sequencing and annotation.</title>
        <authorList>
            <consortium name="The Broad Institute Genomics Platform"/>
            <consortium name="The Broad Institute Genome Sequencing Center for Infectious Disease"/>
            <person name="Wu L."/>
            <person name="Ma J."/>
        </authorList>
    </citation>
    <scope>NUCLEOTIDE SEQUENCE [LARGE SCALE GENOMIC DNA]</scope>
    <source>
        <strain evidence="6">CCUG 56029</strain>
    </source>
</reference>
<organism evidence="5 6">
    <name type="scientific">Deinococcus navajonensis</name>
    <dbReference type="NCBI Taxonomy" id="309884"/>
    <lineage>
        <taxon>Bacteria</taxon>
        <taxon>Thermotogati</taxon>
        <taxon>Deinococcota</taxon>
        <taxon>Deinococci</taxon>
        <taxon>Deinococcales</taxon>
        <taxon>Deinococcaceae</taxon>
        <taxon>Deinococcus</taxon>
    </lineage>
</organism>
<proteinExistence type="predicted"/>
<dbReference type="InterPro" id="IPR041698">
    <property type="entry name" value="Methyltransf_25"/>
</dbReference>
<accession>A0ABV8XN48</accession>
<dbReference type="GO" id="GO:0032259">
    <property type="term" value="P:methylation"/>
    <property type="evidence" value="ECO:0007669"/>
    <property type="project" value="UniProtKB-KW"/>
</dbReference>
<dbReference type="SUPFAM" id="SSF53335">
    <property type="entry name" value="S-adenosyl-L-methionine-dependent methyltransferases"/>
    <property type="match status" value="1"/>
</dbReference>
<evidence type="ECO:0000256" key="2">
    <source>
        <dbReference type="ARBA" id="ARBA00022679"/>
    </source>
</evidence>
<keyword evidence="1 5" id="KW-0489">Methyltransferase</keyword>
<dbReference type="CDD" id="cd02440">
    <property type="entry name" value="AdoMet_MTases"/>
    <property type="match status" value="1"/>
</dbReference>
<dbReference type="EMBL" id="JBHSEH010000006">
    <property type="protein sequence ID" value="MFC4426236.1"/>
    <property type="molecule type" value="Genomic_DNA"/>
</dbReference>
<dbReference type="PANTHER" id="PTHR43591:SF24">
    <property type="entry name" value="2-METHOXY-6-POLYPRENYL-1,4-BENZOQUINOL METHYLASE, MITOCHONDRIAL"/>
    <property type="match status" value="1"/>
</dbReference>
<evidence type="ECO:0000313" key="6">
    <source>
        <dbReference type="Proteomes" id="UP001595998"/>
    </source>
</evidence>
<dbReference type="GO" id="GO:0008168">
    <property type="term" value="F:methyltransferase activity"/>
    <property type="evidence" value="ECO:0007669"/>
    <property type="project" value="UniProtKB-KW"/>
</dbReference>
<evidence type="ECO:0000259" key="4">
    <source>
        <dbReference type="Pfam" id="PF13649"/>
    </source>
</evidence>
<dbReference type="Gene3D" id="3.40.50.150">
    <property type="entry name" value="Vaccinia Virus protein VP39"/>
    <property type="match status" value="1"/>
</dbReference>
<dbReference type="Pfam" id="PF13649">
    <property type="entry name" value="Methyltransf_25"/>
    <property type="match status" value="1"/>
</dbReference>
<comment type="caution">
    <text evidence="5">The sequence shown here is derived from an EMBL/GenBank/DDBJ whole genome shotgun (WGS) entry which is preliminary data.</text>
</comment>
<keyword evidence="6" id="KW-1185">Reference proteome</keyword>
<dbReference type="Proteomes" id="UP001595998">
    <property type="component" value="Unassembled WGS sequence"/>
</dbReference>
<gene>
    <name evidence="5" type="ORF">ACFOZ9_08410</name>
</gene>
<dbReference type="InterPro" id="IPR029063">
    <property type="entry name" value="SAM-dependent_MTases_sf"/>
</dbReference>
<keyword evidence="2 5" id="KW-0808">Transferase</keyword>